<dbReference type="AlphaFoldDB" id="A0A1X7UCU2"/>
<dbReference type="EnsemblMetazoa" id="Aqu2.1.25587_001">
    <property type="protein sequence ID" value="Aqu2.1.25587_001"/>
    <property type="gene ID" value="Aqu2.1.25587"/>
</dbReference>
<dbReference type="InParanoid" id="A0A1X7UCU2"/>
<sequence>MITEKIILHLPFFKLLLNHHMITHLLET</sequence>
<accession>A0A1X7UCU2</accession>
<reference evidence="1" key="1">
    <citation type="submission" date="2017-05" db="UniProtKB">
        <authorList>
            <consortium name="EnsemblMetazoa"/>
        </authorList>
    </citation>
    <scope>IDENTIFICATION</scope>
</reference>
<evidence type="ECO:0000313" key="1">
    <source>
        <dbReference type="EnsemblMetazoa" id="Aqu2.1.25587_001"/>
    </source>
</evidence>
<protein>
    <submittedName>
        <fullName evidence="1">Uncharacterized protein</fullName>
    </submittedName>
</protein>
<name>A0A1X7UCU2_AMPQE</name>
<organism evidence="1">
    <name type="scientific">Amphimedon queenslandica</name>
    <name type="common">Sponge</name>
    <dbReference type="NCBI Taxonomy" id="400682"/>
    <lineage>
        <taxon>Eukaryota</taxon>
        <taxon>Metazoa</taxon>
        <taxon>Porifera</taxon>
        <taxon>Demospongiae</taxon>
        <taxon>Heteroscleromorpha</taxon>
        <taxon>Haplosclerida</taxon>
        <taxon>Niphatidae</taxon>
        <taxon>Amphimedon</taxon>
    </lineage>
</organism>
<proteinExistence type="predicted"/>